<evidence type="ECO:0000259" key="11">
    <source>
        <dbReference type="PROSITE" id="PS51194"/>
    </source>
</evidence>
<keyword evidence="2" id="KW-0677">Repeat</keyword>
<dbReference type="Pfam" id="PF00271">
    <property type="entry name" value="Helicase_C"/>
    <property type="match status" value="1"/>
</dbReference>
<dbReference type="SMART" id="SM00487">
    <property type="entry name" value="DEXDc"/>
    <property type="match status" value="1"/>
</dbReference>
<feature type="domain" description="Dicer dsRNA-binding fold" evidence="12">
    <location>
        <begin position="601"/>
        <end position="699"/>
    </location>
</feature>
<dbReference type="SUPFAM" id="SSF69065">
    <property type="entry name" value="RNase III domain-like"/>
    <property type="match status" value="2"/>
</dbReference>
<dbReference type="CDD" id="cd18802">
    <property type="entry name" value="SF2_C_dicer"/>
    <property type="match status" value="1"/>
</dbReference>
<dbReference type="InterPro" id="IPR001650">
    <property type="entry name" value="Helicase_C-like"/>
</dbReference>
<evidence type="ECO:0000313" key="13">
    <source>
        <dbReference type="EMBL" id="KAK8862469.1"/>
    </source>
</evidence>
<evidence type="ECO:0000256" key="6">
    <source>
        <dbReference type="ARBA" id="ARBA00022840"/>
    </source>
</evidence>
<dbReference type="SMART" id="SM00535">
    <property type="entry name" value="RIBOc"/>
    <property type="match status" value="2"/>
</dbReference>
<evidence type="ECO:0000256" key="5">
    <source>
        <dbReference type="ARBA" id="ARBA00022806"/>
    </source>
</evidence>
<evidence type="ECO:0000256" key="4">
    <source>
        <dbReference type="ARBA" id="ARBA00022801"/>
    </source>
</evidence>
<evidence type="ECO:0000259" key="9">
    <source>
        <dbReference type="PROSITE" id="PS50142"/>
    </source>
</evidence>
<feature type="domain" description="RNase III" evidence="9">
    <location>
        <begin position="969"/>
        <end position="1100"/>
    </location>
</feature>
<dbReference type="EMBL" id="JAPCWZ010000005">
    <property type="protein sequence ID" value="KAK8862469.1"/>
    <property type="molecule type" value="Genomic_DNA"/>
</dbReference>
<feature type="domain" description="Helicase C-terminal" evidence="11">
    <location>
        <begin position="413"/>
        <end position="571"/>
    </location>
</feature>
<dbReference type="Proteomes" id="UP001390339">
    <property type="component" value="Unassembled WGS sequence"/>
</dbReference>
<dbReference type="PANTHER" id="PTHR14950">
    <property type="entry name" value="DICER-RELATED"/>
    <property type="match status" value="1"/>
</dbReference>
<dbReference type="InterPro" id="IPR005034">
    <property type="entry name" value="Dicer_dimerisation"/>
</dbReference>
<dbReference type="PROSITE" id="PS00517">
    <property type="entry name" value="RNASE_3_1"/>
    <property type="match status" value="1"/>
</dbReference>
<dbReference type="PROSITE" id="PS51192">
    <property type="entry name" value="HELICASE_ATP_BIND_1"/>
    <property type="match status" value="1"/>
</dbReference>
<accession>A0ABR2IG20</accession>
<evidence type="ECO:0000256" key="2">
    <source>
        <dbReference type="ARBA" id="ARBA00022737"/>
    </source>
</evidence>
<evidence type="ECO:0000259" key="12">
    <source>
        <dbReference type="PROSITE" id="PS51327"/>
    </source>
</evidence>
<keyword evidence="7" id="KW-0051">Antiviral defense</keyword>
<dbReference type="InterPro" id="IPR000999">
    <property type="entry name" value="RNase_III_dom"/>
</dbReference>
<keyword evidence="5" id="KW-0347">Helicase</keyword>
<evidence type="ECO:0000313" key="14">
    <source>
        <dbReference type="Proteomes" id="UP001390339"/>
    </source>
</evidence>
<evidence type="ECO:0000256" key="3">
    <source>
        <dbReference type="ARBA" id="ARBA00022741"/>
    </source>
</evidence>
<organism evidence="13 14">
    <name type="scientific">Apiospora arundinis</name>
    <dbReference type="NCBI Taxonomy" id="335852"/>
    <lineage>
        <taxon>Eukaryota</taxon>
        <taxon>Fungi</taxon>
        <taxon>Dikarya</taxon>
        <taxon>Ascomycota</taxon>
        <taxon>Pezizomycotina</taxon>
        <taxon>Sordariomycetes</taxon>
        <taxon>Xylariomycetidae</taxon>
        <taxon>Amphisphaeriales</taxon>
        <taxon>Apiosporaceae</taxon>
        <taxon>Apiospora</taxon>
    </lineage>
</organism>
<dbReference type="InterPro" id="IPR011545">
    <property type="entry name" value="DEAD/DEAH_box_helicase_dom"/>
</dbReference>
<dbReference type="CDD" id="cd00593">
    <property type="entry name" value="RIBOc"/>
    <property type="match status" value="2"/>
</dbReference>
<keyword evidence="8" id="KW-0694">RNA-binding</keyword>
<keyword evidence="1" id="KW-0930">Antiviral protein</keyword>
<dbReference type="Gene3D" id="3.30.160.380">
    <property type="entry name" value="Dicer dimerisation domain"/>
    <property type="match status" value="1"/>
</dbReference>
<dbReference type="Gene3D" id="3.40.50.300">
    <property type="entry name" value="P-loop containing nucleotide triphosphate hydrolases"/>
    <property type="match status" value="2"/>
</dbReference>
<comment type="similarity">
    <text evidence="8">Belongs to the helicase family. Dicer subfamily.</text>
</comment>
<dbReference type="InterPro" id="IPR038248">
    <property type="entry name" value="Dicer_dimer_sf"/>
</dbReference>
<sequence>MASDLGYISDSSSGEYLEIGELEDFLPRQTEIEPDTQVTEEIDIPPSTESEKTEAHKATSLHARAYQLEMLEESLKQNIIVAMDTGSGKTQVAVLRIQAELERTPPGKVIWFLAPTIPLCQQQYDTIRSQIPSAQVKVLTGNDNVDAWSDPSIWNAFLQNVNVVVSTYQVLVDAVYHAFVNLSNLTLLIFDEAHNCAGNSPGAKLMVRYRDYKGSGRPVPFVLGLTASPVVGSDLSALEKLEQTLDAVCKTPSLHRTELLSMVNRPVLSILPFDTQSPSGRVTPTPLMLSLHGVYHGLDIRQDPFILRKKAENTERSRIELSNALDKHDTYAFRQMKSFCRRSEEICRELGPYAADYFIKTSMTQFIGSVQTNKILYSSWQFNEKHHLSLALGTVDMQLSSSESTNVSRKLQALIDLLLSCGPDTLGIIFVKETGTVNVLLHMISEHPLVGSRFRVGVMVGTSRYAGRRRDIGELNQEASLTLDKFRSGNLDLLIATNVLEEGIDVPACNLVICFDQPTHLKSFIQRRGRARMRESKLVILVEGGTEKHTEWQELEESMKRKYEDEQRSLTELDALEHVEEAYVAPFCIPVTGAQLDFDQGKPHLEHFCAIMGSHQYIDTRPYYIREETVLPQGPPQIRATVVLPPILPPELRRIRSANVWISESNAFKDAAFQAYVALYKAKLVNDYLMPLRDHELLRGVEPRASIIEVNEQWSPWPDSAGLWSNSSEAFCHSLKIKGPEDEILNEFDVILPVQLPNIENFDLYWDVNPWKVEIGKSGRIDRSDIDYDQTTALIKLAYGHRLKKREFGQHVVQFRSKQGSVSVKDIGPHQFTQEMSNSANSRFPFLVRIAVNDAPYFYDQYLPSRPSEDLVKERNKFELKDFTGDEPWLALRKWPRRRDFLHMIPANPDPGSAVSVKPYGSAWPLSFCKVDSTPISNVQFGSLIPSITHMLEIYLVAQRLCDTRLKSLQISDISMVVTAISSPEAREATRYERYEFMGDSLLKLLAAVNVMAHHPYYPEGYLSKKKDLIVSNSRLYRSAIENELDKYILVKPFTGKKWQPQCVEDLVSVEESSGKRMISTKTLADVVEALIWVSHEDGLKNGGKNGGISKALECIRLFVKEIGWLDLEASRLELCKQIPVNPVALPPFLEPLERLIDHKFVNKSLLIAAVTHASYCVGASAETSMERLEFLGDAILDYVVVTELWKHDLSEQEMHLLRTGSVNADLLGFIAMEWTVDRKESKLVDDVPVEVTVQEPFWKFMRFASREIALLQNAVEERHREQRDGIRKAIDTAPTYPWTRLAHLGTPKFFSDMFESVMGAIWLDTGNMDDCCRLAERAGIRPYLKRLIRDNVDVLHPKNQLGQIAGDKKVRYRVHMDPDAGPLPYSCKVYVGDRLLVDVAGGFKKEEVQTKAAEMAYLLLKEHGLGYLEGCPLQGENDGVDDVMKDV</sequence>
<dbReference type="CDD" id="cd18034">
    <property type="entry name" value="DEXHc_dicer"/>
    <property type="match status" value="1"/>
</dbReference>
<gene>
    <name evidence="13" type="ORF">PGQ11_008704</name>
</gene>
<evidence type="ECO:0000256" key="1">
    <source>
        <dbReference type="ARBA" id="ARBA00022721"/>
    </source>
</evidence>
<protein>
    <submittedName>
        <fullName evidence="13">Dicer-like protein 2</fullName>
    </submittedName>
</protein>
<dbReference type="InterPro" id="IPR036389">
    <property type="entry name" value="RNase_III_sf"/>
</dbReference>
<evidence type="ECO:0000256" key="7">
    <source>
        <dbReference type="ARBA" id="ARBA00023118"/>
    </source>
</evidence>
<keyword evidence="4" id="KW-0378">Hydrolase</keyword>
<keyword evidence="6" id="KW-0067">ATP-binding</keyword>
<keyword evidence="3" id="KW-0547">Nucleotide-binding</keyword>
<proteinExistence type="inferred from homology"/>
<dbReference type="Gene3D" id="1.10.1520.10">
    <property type="entry name" value="Ribonuclease III domain"/>
    <property type="match status" value="2"/>
</dbReference>
<dbReference type="Pfam" id="PF00636">
    <property type="entry name" value="Ribonuclease_3"/>
    <property type="match status" value="2"/>
</dbReference>
<dbReference type="SMART" id="SM00490">
    <property type="entry name" value="HELICc"/>
    <property type="match status" value="1"/>
</dbReference>
<dbReference type="InterPro" id="IPR027417">
    <property type="entry name" value="P-loop_NTPase"/>
</dbReference>
<comment type="caution">
    <text evidence="13">The sequence shown here is derived from an EMBL/GenBank/DDBJ whole genome shotgun (WGS) entry which is preliminary data.</text>
</comment>
<name>A0ABR2IG20_9PEZI</name>
<dbReference type="PANTHER" id="PTHR14950:SF37">
    <property type="entry name" value="ENDORIBONUCLEASE DICER"/>
    <property type="match status" value="1"/>
</dbReference>
<dbReference type="Pfam" id="PF00270">
    <property type="entry name" value="DEAD"/>
    <property type="match status" value="1"/>
</dbReference>
<evidence type="ECO:0000256" key="8">
    <source>
        <dbReference type="PROSITE-ProRule" id="PRU00657"/>
    </source>
</evidence>
<reference evidence="13 14" key="1">
    <citation type="journal article" date="2024" name="IMA Fungus">
        <title>Apiospora arundinis, a panoply of carbohydrate-active enzymes and secondary metabolites.</title>
        <authorList>
            <person name="Sorensen T."/>
            <person name="Petersen C."/>
            <person name="Muurmann A.T."/>
            <person name="Christiansen J.V."/>
            <person name="Brundto M.L."/>
            <person name="Overgaard C.K."/>
            <person name="Boysen A.T."/>
            <person name="Wollenberg R.D."/>
            <person name="Larsen T.O."/>
            <person name="Sorensen J.L."/>
            <person name="Nielsen K.L."/>
            <person name="Sondergaard T.E."/>
        </authorList>
    </citation>
    <scope>NUCLEOTIDE SEQUENCE [LARGE SCALE GENOMIC DNA]</scope>
    <source>
        <strain evidence="13 14">AAU 773</strain>
    </source>
</reference>
<keyword evidence="14" id="KW-1185">Reference proteome</keyword>
<dbReference type="PROSITE" id="PS51194">
    <property type="entry name" value="HELICASE_CTER"/>
    <property type="match status" value="1"/>
</dbReference>
<feature type="domain" description="Helicase ATP-binding" evidence="10">
    <location>
        <begin position="70"/>
        <end position="247"/>
    </location>
</feature>
<dbReference type="SUPFAM" id="SSF54768">
    <property type="entry name" value="dsRNA-binding domain-like"/>
    <property type="match status" value="1"/>
</dbReference>
<evidence type="ECO:0000259" key="10">
    <source>
        <dbReference type="PROSITE" id="PS51192"/>
    </source>
</evidence>
<dbReference type="PROSITE" id="PS51327">
    <property type="entry name" value="DICER_DSRBF"/>
    <property type="match status" value="1"/>
</dbReference>
<dbReference type="PROSITE" id="PS50142">
    <property type="entry name" value="RNASE_3_2"/>
    <property type="match status" value="2"/>
</dbReference>
<dbReference type="SUPFAM" id="SSF52540">
    <property type="entry name" value="P-loop containing nucleoside triphosphate hydrolases"/>
    <property type="match status" value="1"/>
</dbReference>
<dbReference type="Pfam" id="PF03368">
    <property type="entry name" value="Dicer_dimer"/>
    <property type="match status" value="1"/>
</dbReference>
<dbReference type="InterPro" id="IPR014001">
    <property type="entry name" value="Helicase_ATP-bd"/>
</dbReference>
<feature type="domain" description="RNase III" evidence="9">
    <location>
        <begin position="1150"/>
        <end position="1327"/>
    </location>
</feature>